<keyword evidence="3" id="KW-0804">Transcription</keyword>
<accession>A0A0A0JJM2</accession>
<name>A0A0A0JJM2_9MICO</name>
<dbReference type="GO" id="GO:0003700">
    <property type="term" value="F:DNA-binding transcription factor activity"/>
    <property type="evidence" value="ECO:0007669"/>
    <property type="project" value="InterPro"/>
</dbReference>
<dbReference type="InterPro" id="IPR009057">
    <property type="entry name" value="Homeodomain-like_sf"/>
</dbReference>
<dbReference type="Pfam" id="PF12833">
    <property type="entry name" value="HTH_18"/>
    <property type="match status" value="1"/>
</dbReference>
<dbReference type="InterPro" id="IPR018060">
    <property type="entry name" value="HTH_AraC"/>
</dbReference>
<dbReference type="SUPFAM" id="SSF46689">
    <property type="entry name" value="Homeodomain-like"/>
    <property type="match status" value="1"/>
</dbReference>
<dbReference type="Gene3D" id="1.10.10.60">
    <property type="entry name" value="Homeodomain-like"/>
    <property type="match status" value="1"/>
</dbReference>
<proteinExistence type="predicted"/>
<dbReference type="InterPro" id="IPR050204">
    <property type="entry name" value="AraC_XylS_family_regulators"/>
</dbReference>
<dbReference type="eggNOG" id="COG2207">
    <property type="taxonomic scope" value="Bacteria"/>
</dbReference>
<keyword evidence="6" id="KW-1185">Reference proteome</keyword>
<evidence type="ECO:0000256" key="1">
    <source>
        <dbReference type="ARBA" id="ARBA00023015"/>
    </source>
</evidence>
<dbReference type="PROSITE" id="PS01124">
    <property type="entry name" value="HTH_ARAC_FAMILY_2"/>
    <property type="match status" value="1"/>
</dbReference>
<dbReference type="PANTHER" id="PTHR46796:SF6">
    <property type="entry name" value="ARAC SUBFAMILY"/>
    <property type="match status" value="1"/>
</dbReference>
<reference evidence="5 6" key="1">
    <citation type="submission" date="2013-08" db="EMBL/GenBank/DDBJ databases">
        <title>The genome sequence of Knoellia subterranea.</title>
        <authorList>
            <person name="Zhu W."/>
            <person name="Wang G."/>
        </authorList>
    </citation>
    <scope>NUCLEOTIDE SEQUENCE [LARGE SCALE GENOMIC DNA]</scope>
    <source>
        <strain evidence="5 6">KCTC 19937</strain>
    </source>
</reference>
<keyword evidence="1" id="KW-0805">Transcription regulation</keyword>
<dbReference type="PANTHER" id="PTHR46796">
    <property type="entry name" value="HTH-TYPE TRANSCRIPTIONAL ACTIVATOR RHAS-RELATED"/>
    <property type="match status" value="1"/>
</dbReference>
<dbReference type="STRING" id="1385521.N803_14035"/>
<comment type="caution">
    <text evidence="5">The sequence shown here is derived from an EMBL/GenBank/DDBJ whole genome shotgun (WGS) entry which is preliminary data.</text>
</comment>
<evidence type="ECO:0000313" key="5">
    <source>
        <dbReference type="EMBL" id="KGN37590.1"/>
    </source>
</evidence>
<dbReference type="AlphaFoldDB" id="A0A0A0JJM2"/>
<feature type="domain" description="HTH araC/xylS-type" evidence="4">
    <location>
        <begin position="220"/>
        <end position="322"/>
    </location>
</feature>
<dbReference type="InterPro" id="IPR035418">
    <property type="entry name" value="AraC-bd_2"/>
</dbReference>
<dbReference type="Proteomes" id="UP000030011">
    <property type="component" value="Unassembled WGS sequence"/>
</dbReference>
<evidence type="ECO:0000259" key="4">
    <source>
        <dbReference type="PROSITE" id="PS01124"/>
    </source>
</evidence>
<dbReference type="Pfam" id="PF14525">
    <property type="entry name" value="AraC_binding_2"/>
    <property type="match status" value="1"/>
</dbReference>
<dbReference type="SMART" id="SM00342">
    <property type="entry name" value="HTH_ARAC"/>
    <property type="match status" value="1"/>
</dbReference>
<evidence type="ECO:0000256" key="3">
    <source>
        <dbReference type="ARBA" id="ARBA00023163"/>
    </source>
</evidence>
<sequence length="327" mass="34592">MDMLGVAERVWSTHDVPVRDQFAAWEHVACEAFAPVSLSRPPGDHVVDGLLASCAMRRVADLGVAWLATGAQVVEHSARHIAQGANGVYFLNLPLVGSGMAMQDGRMSVTGPGDLVLVNGDRPFTLGFASPFEQISIAIPRASLDPLLADPSQANCVVIKGDSGAGAIAATAIQTLAEQKNPLTAREAHGISDVLLGLVSLAVSTTIEGAVAPVRLQRFQAALDQVERRLADPELTPHDVAKELSISVSYLTKLFAEHGTSFGRTVLTRRLDRARGLLAVGEVPGAATVTQVAMACGFHDSGYFARTFRARFGVTPSEYRCAAAQLD</sequence>
<evidence type="ECO:0000256" key="2">
    <source>
        <dbReference type="ARBA" id="ARBA00023125"/>
    </source>
</evidence>
<dbReference type="InterPro" id="IPR020449">
    <property type="entry name" value="Tscrpt_reg_AraC-type_HTH"/>
</dbReference>
<evidence type="ECO:0000313" key="6">
    <source>
        <dbReference type="Proteomes" id="UP000030011"/>
    </source>
</evidence>
<organism evidence="5 6">
    <name type="scientific">Knoellia subterranea KCTC 19937</name>
    <dbReference type="NCBI Taxonomy" id="1385521"/>
    <lineage>
        <taxon>Bacteria</taxon>
        <taxon>Bacillati</taxon>
        <taxon>Actinomycetota</taxon>
        <taxon>Actinomycetes</taxon>
        <taxon>Micrococcales</taxon>
        <taxon>Intrasporangiaceae</taxon>
        <taxon>Knoellia</taxon>
    </lineage>
</organism>
<protein>
    <recommendedName>
        <fullName evidence="4">HTH araC/xylS-type domain-containing protein</fullName>
    </recommendedName>
</protein>
<dbReference type="EMBL" id="AVPK01000005">
    <property type="protein sequence ID" value="KGN37590.1"/>
    <property type="molecule type" value="Genomic_DNA"/>
</dbReference>
<dbReference type="PRINTS" id="PR00032">
    <property type="entry name" value="HTHARAC"/>
</dbReference>
<keyword evidence="2" id="KW-0238">DNA-binding</keyword>
<dbReference type="GO" id="GO:0043565">
    <property type="term" value="F:sequence-specific DNA binding"/>
    <property type="evidence" value="ECO:0007669"/>
    <property type="project" value="InterPro"/>
</dbReference>
<gene>
    <name evidence="5" type="ORF">N803_14035</name>
</gene>